<name>A0A1G8W7M1_9ACTN</name>
<keyword evidence="2" id="KW-1185">Reference proteome</keyword>
<gene>
    <name evidence="1" type="ORF">SAMN05421806_102288</name>
</gene>
<proteinExistence type="predicted"/>
<organism evidence="1 2">
    <name type="scientific">Streptomyces indicus</name>
    <dbReference type="NCBI Taxonomy" id="417292"/>
    <lineage>
        <taxon>Bacteria</taxon>
        <taxon>Bacillati</taxon>
        <taxon>Actinomycetota</taxon>
        <taxon>Actinomycetes</taxon>
        <taxon>Kitasatosporales</taxon>
        <taxon>Streptomycetaceae</taxon>
        <taxon>Streptomyces</taxon>
    </lineage>
</organism>
<evidence type="ECO:0000313" key="2">
    <source>
        <dbReference type="Proteomes" id="UP000199155"/>
    </source>
</evidence>
<sequence>MGLIRVSAKPKVEKPYVTRNKHLLLPTEVRVQARQHQQECKLAVFQ</sequence>
<accession>A0A1G8W7M1</accession>
<dbReference type="AlphaFoldDB" id="A0A1G8W7M1"/>
<evidence type="ECO:0000313" key="1">
    <source>
        <dbReference type="EMBL" id="SDJ74282.1"/>
    </source>
</evidence>
<dbReference type="EMBL" id="FNFF01000002">
    <property type="protein sequence ID" value="SDJ74282.1"/>
    <property type="molecule type" value="Genomic_DNA"/>
</dbReference>
<dbReference type="Proteomes" id="UP000199155">
    <property type="component" value="Unassembled WGS sequence"/>
</dbReference>
<reference evidence="1 2" key="1">
    <citation type="submission" date="2016-10" db="EMBL/GenBank/DDBJ databases">
        <authorList>
            <person name="de Groot N.N."/>
        </authorList>
    </citation>
    <scope>NUCLEOTIDE SEQUENCE [LARGE SCALE GENOMIC DNA]</scope>
    <source>
        <strain evidence="1 2">CGMCC 4.5727</strain>
    </source>
</reference>
<protein>
    <submittedName>
        <fullName evidence="1">Uncharacterized protein</fullName>
    </submittedName>
</protein>